<protein>
    <submittedName>
        <fullName evidence="2">Uncharacterized protein</fullName>
    </submittedName>
</protein>
<dbReference type="EMBL" id="CADCTG010000360">
    <property type="protein sequence ID" value="CAA9289563.1"/>
    <property type="molecule type" value="Genomic_DNA"/>
</dbReference>
<name>A0A6J4JWS2_9PROT</name>
<dbReference type="AlphaFoldDB" id="A0A6J4JWS2"/>
<feature type="non-terminal residue" evidence="2">
    <location>
        <position position="32"/>
    </location>
</feature>
<feature type="region of interest" description="Disordered" evidence="1">
    <location>
        <begin position="1"/>
        <end position="32"/>
    </location>
</feature>
<feature type="compositionally biased region" description="Basic and acidic residues" evidence="1">
    <location>
        <begin position="23"/>
        <end position="32"/>
    </location>
</feature>
<evidence type="ECO:0000313" key="2">
    <source>
        <dbReference type="EMBL" id="CAA9289563.1"/>
    </source>
</evidence>
<sequence length="32" mass="3439">MPSASAISVSNSAHISSSWCQSRQERASRETS</sequence>
<evidence type="ECO:0000256" key="1">
    <source>
        <dbReference type="SAM" id="MobiDB-lite"/>
    </source>
</evidence>
<gene>
    <name evidence="2" type="ORF">AVDCRST_MAG08-4474</name>
</gene>
<proteinExistence type="predicted"/>
<feature type="compositionally biased region" description="Low complexity" evidence="1">
    <location>
        <begin position="1"/>
        <end position="18"/>
    </location>
</feature>
<accession>A0A6J4JWS2</accession>
<reference evidence="2" key="1">
    <citation type="submission" date="2020-02" db="EMBL/GenBank/DDBJ databases">
        <authorList>
            <person name="Meier V. D."/>
        </authorList>
    </citation>
    <scope>NUCLEOTIDE SEQUENCE</scope>
    <source>
        <strain evidence="2">AVDCRST_MAG08</strain>
    </source>
</reference>
<organism evidence="2">
    <name type="scientific">uncultured Acetobacteraceae bacterium</name>
    <dbReference type="NCBI Taxonomy" id="169975"/>
    <lineage>
        <taxon>Bacteria</taxon>
        <taxon>Pseudomonadati</taxon>
        <taxon>Pseudomonadota</taxon>
        <taxon>Alphaproteobacteria</taxon>
        <taxon>Acetobacterales</taxon>
        <taxon>Acetobacteraceae</taxon>
        <taxon>environmental samples</taxon>
    </lineage>
</organism>